<feature type="compositionally biased region" description="Basic and acidic residues" evidence="13">
    <location>
        <begin position="82"/>
        <end position="99"/>
    </location>
</feature>
<keyword evidence="8" id="KW-0805">Transcription regulation</keyword>
<dbReference type="InterPro" id="IPR012677">
    <property type="entry name" value="Nucleotide-bd_a/b_plait_sf"/>
</dbReference>
<dbReference type="GO" id="GO:0005694">
    <property type="term" value="C:chromosome"/>
    <property type="evidence" value="ECO:0007669"/>
    <property type="project" value="UniProtKB-SubCell"/>
</dbReference>
<reference evidence="16" key="1">
    <citation type="submission" date="2022-10" db="EMBL/GenBank/DDBJ databases">
        <title>Genome assembly of Pristionchus species.</title>
        <authorList>
            <person name="Yoshida K."/>
            <person name="Sommer R.J."/>
        </authorList>
    </citation>
    <scope>NUCLEOTIDE SEQUENCE [LARGE SCALE GENOMIC DNA]</scope>
    <source>
        <strain evidence="16">RS5460</strain>
    </source>
</reference>
<dbReference type="PANTHER" id="PTHR17250">
    <property type="entry name" value="NEGATIVE ELONGATION FACTOR E"/>
    <property type="match status" value="1"/>
</dbReference>
<keyword evidence="5" id="KW-0158">Chromosome</keyword>
<keyword evidence="6" id="KW-0678">Repressor</keyword>
<dbReference type="Gene3D" id="3.30.70.330">
    <property type="match status" value="1"/>
</dbReference>
<evidence type="ECO:0000256" key="3">
    <source>
        <dbReference type="ARBA" id="ARBA00006120"/>
    </source>
</evidence>
<feature type="compositionally biased region" description="Low complexity" evidence="13">
    <location>
        <begin position="205"/>
        <end position="214"/>
    </location>
</feature>
<dbReference type="SUPFAM" id="SSF54928">
    <property type="entry name" value="RNA-binding domain, RBD"/>
    <property type="match status" value="1"/>
</dbReference>
<dbReference type="AlphaFoldDB" id="A0AAN4Z4N2"/>
<comment type="caution">
    <text evidence="15">The sequence shown here is derived from an EMBL/GenBank/DDBJ whole genome shotgun (WGS) entry which is preliminary data.</text>
</comment>
<comment type="similarity">
    <text evidence="3">Belongs to the RRM NELF-E family.</text>
</comment>
<dbReference type="GO" id="GO:0003723">
    <property type="term" value="F:RNA binding"/>
    <property type="evidence" value="ECO:0007669"/>
    <property type="project" value="UniProtKB-UniRule"/>
</dbReference>
<keyword evidence="16" id="KW-1185">Reference proteome</keyword>
<keyword evidence="7 11" id="KW-0694">RNA-binding</keyword>
<dbReference type="Pfam" id="PF00076">
    <property type="entry name" value="RRM_1"/>
    <property type="match status" value="1"/>
</dbReference>
<name>A0AAN4Z4N2_9BILA</name>
<protein>
    <recommendedName>
        <fullName evidence="4">Negative elongation factor E</fullName>
    </recommendedName>
</protein>
<gene>
    <name evidence="15" type="ORF">PMAYCL1PPCAC_02038</name>
</gene>
<evidence type="ECO:0000256" key="10">
    <source>
        <dbReference type="ARBA" id="ARBA00023242"/>
    </source>
</evidence>
<dbReference type="InterPro" id="IPR035979">
    <property type="entry name" value="RBD_domain_sf"/>
</dbReference>
<dbReference type="PANTHER" id="PTHR17250:SF0">
    <property type="entry name" value="NEGATIVE ELONGATION FACTOR E"/>
    <property type="match status" value="1"/>
</dbReference>
<evidence type="ECO:0000256" key="13">
    <source>
        <dbReference type="SAM" id="MobiDB-lite"/>
    </source>
</evidence>
<feature type="domain" description="RRM" evidence="14">
    <location>
        <begin position="124"/>
        <end position="194"/>
    </location>
</feature>
<sequence>MMRDALVFPTSLTPEEKKFKEMQENLKNLKKRLEATSGCPNEQIEKERKRKIEEAASNTEELKRKIASGVFSLNKVGEKREFKRSKGVERRLSHDRKDSVSSQDGLLSPPIRPDPPKKEPRPSPMVYVRGIELNEELLERLFTPFGVVRGCEIDSRKRTGFVWMDSIDEAAQVIEKLDKTGVDHWTLHVSYALYPRPVGSHRRTTSVSSTTSSTASEGLASPPIPSLMAWDAATAKSSERKRIAHSSD</sequence>
<keyword evidence="12" id="KW-0175">Coiled coil</keyword>
<keyword evidence="10" id="KW-0539">Nucleus</keyword>
<dbReference type="PROSITE" id="PS50102">
    <property type="entry name" value="RRM"/>
    <property type="match status" value="1"/>
</dbReference>
<feature type="coiled-coil region" evidence="12">
    <location>
        <begin position="12"/>
        <end position="65"/>
    </location>
</feature>
<dbReference type="InterPro" id="IPR000504">
    <property type="entry name" value="RRM_dom"/>
</dbReference>
<evidence type="ECO:0000256" key="8">
    <source>
        <dbReference type="ARBA" id="ARBA00023015"/>
    </source>
</evidence>
<evidence type="ECO:0000256" key="1">
    <source>
        <dbReference type="ARBA" id="ARBA00004123"/>
    </source>
</evidence>
<organism evidence="15 16">
    <name type="scientific">Pristionchus mayeri</name>
    <dbReference type="NCBI Taxonomy" id="1317129"/>
    <lineage>
        <taxon>Eukaryota</taxon>
        <taxon>Metazoa</taxon>
        <taxon>Ecdysozoa</taxon>
        <taxon>Nematoda</taxon>
        <taxon>Chromadorea</taxon>
        <taxon>Rhabditida</taxon>
        <taxon>Rhabditina</taxon>
        <taxon>Diplogasteromorpha</taxon>
        <taxon>Diplogasteroidea</taxon>
        <taxon>Neodiplogasteridae</taxon>
        <taxon>Pristionchus</taxon>
    </lineage>
</organism>
<evidence type="ECO:0000256" key="11">
    <source>
        <dbReference type="PROSITE-ProRule" id="PRU00176"/>
    </source>
</evidence>
<dbReference type="GO" id="GO:0034244">
    <property type="term" value="P:negative regulation of transcription elongation by RNA polymerase II"/>
    <property type="evidence" value="ECO:0007669"/>
    <property type="project" value="TreeGrafter"/>
</dbReference>
<evidence type="ECO:0000256" key="7">
    <source>
        <dbReference type="ARBA" id="ARBA00022884"/>
    </source>
</evidence>
<accession>A0AAN4Z4N2</accession>
<proteinExistence type="inferred from homology"/>
<dbReference type="InterPro" id="IPR033102">
    <property type="entry name" value="NELFE"/>
</dbReference>
<dbReference type="EMBL" id="BTRK01000001">
    <property type="protein sequence ID" value="GMR31843.1"/>
    <property type="molecule type" value="Genomic_DNA"/>
</dbReference>
<evidence type="ECO:0000256" key="12">
    <source>
        <dbReference type="SAM" id="Coils"/>
    </source>
</evidence>
<feature type="region of interest" description="Disordered" evidence="13">
    <location>
        <begin position="82"/>
        <end position="123"/>
    </location>
</feature>
<evidence type="ECO:0000256" key="6">
    <source>
        <dbReference type="ARBA" id="ARBA00022491"/>
    </source>
</evidence>
<dbReference type="GO" id="GO:0032021">
    <property type="term" value="C:NELF complex"/>
    <property type="evidence" value="ECO:0007669"/>
    <property type="project" value="InterPro"/>
</dbReference>
<comment type="subcellular location">
    <subcellularLocation>
        <location evidence="2">Chromosome</location>
    </subcellularLocation>
    <subcellularLocation>
        <location evidence="1">Nucleus</location>
    </subcellularLocation>
</comment>
<feature type="region of interest" description="Disordered" evidence="13">
    <location>
        <begin position="198"/>
        <end position="226"/>
    </location>
</feature>
<evidence type="ECO:0000256" key="4">
    <source>
        <dbReference type="ARBA" id="ARBA00014464"/>
    </source>
</evidence>
<evidence type="ECO:0000256" key="5">
    <source>
        <dbReference type="ARBA" id="ARBA00022454"/>
    </source>
</evidence>
<dbReference type="Proteomes" id="UP001328107">
    <property type="component" value="Unassembled WGS sequence"/>
</dbReference>
<evidence type="ECO:0000256" key="2">
    <source>
        <dbReference type="ARBA" id="ARBA00004286"/>
    </source>
</evidence>
<dbReference type="SMART" id="SM00360">
    <property type="entry name" value="RRM"/>
    <property type="match status" value="1"/>
</dbReference>
<evidence type="ECO:0000313" key="16">
    <source>
        <dbReference type="Proteomes" id="UP001328107"/>
    </source>
</evidence>
<evidence type="ECO:0000256" key="9">
    <source>
        <dbReference type="ARBA" id="ARBA00023163"/>
    </source>
</evidence>
<evidence type="ECO:0000313" key="15">
    <source>
        <dbReference type="EMBL" id="GMR31843.1"/>
    </source>
</evidence>
<keyword evidence="9" id="KW-0804">Transcription</keyword>
<evidence type="ECO:0000259" key="14">
    <source>
        <dbReference type="PROSITE" id="PS50102"/>
    </source>
</evidence>